<evidence type="ECO:0000256" key="6">
    <source>
        <dbReference type="ARBA" id="ARBA00022778"/>
    </source>
</evidence>
<keyword evidence="11" id="KW-0443">Lipid metabolism</keyword>
<evidence type="ECO:0000256" key="1">
    <source>
        <dbReference type="ARBA" id="ARBA00004141"/>
    </source>
</evidence>
<dbReference type="GO" id="GO:0005789">
    <property type="term" value="C:endoplasmic reticulum membrane"/>
    <property type="evidence" value="ECO:0007669"/>
    <property type="project" value="TreeGrafter"/>
</dbReference>
<comment type="subcellular location">
    <subcellularLocation>
        <location evidence="1">Membrane</location>
        <topology evidence="1">Multi-pass membrane protein</topology>
    </subcellularLocation>
</comment>
<protein>
    <submittedName>
        <fullName evidence="16">Putative delta(14)-sterol reductase</fullName>
    </submittedName>
</protein>
<evidence type="ECO:0000256" key="14">
    <source>
        <dbReference type="ARBA" id="ARBA00023221"/>
    </source>
</evidence>
<keyword evidence="12 15" id="KW-0472">Membrane</keyword>
<reference evidence="16 17" key="1">
    <citation type="journal article" date="2017" name="PLoS Biol.">
        <title>The sea cucumber genome provides insights into morphological evolution and visceral regeneration.</title>
        <authorList>
            <person name="Zhang X."/>
            <person name="Sun L."/>
            <person name="Yuan J."/>
            <person name="Sun Y."/>
            <person name="Gao Y."/>
            <person name="Zhang L."/>
            <person name="Li S."/>
            <person name="Dai H."/>
            <person name="Hamel J.F."/>
            <person name="Liu C."/>
            <person name="Yu Y."/>
            <person name="Liu S."/>
            <person name="Lin W."/>
            <person name="Guo K."/>
            <person name="Jin S."/>
            <person name="Xu P."/>
            <person name="Storey K.B."/>
            <person name="Huan P."/>
            <person name="Zhang T."/>
            <person name="Zhou Y."/>
            <person name="Zhang J."/>
            <person name="Lin C."/>
            <person name="Li X."/>
            <person name="Xing L."/>
            <person name="Huo D."/>
            <person name="Sun M."/>
            <person name="Wang L."/>
            <person name="Mercier A."/>
            <person name="Li F."/>
            <person name="Yang H."/>
            <person name="Xiang J."/>
        </authorList>
    </citation>
    <scope>NUCLEOTIDE SEQUENCE [LARGE SCALE GENOMIC DNA]</scope>
    <source>
        <strain evidence="16">Shaxun</strain>
        <tissue evidence="16">Muscle</tissue>
    </source>
</reference>
<evidence type="ECO:0000256" key="7">
    <source>
        <dbReference type="ARBA" id="ARBA00022955"/>
    </source>
</evidence>
<keyword evidence="17" id="KW-1185">Reference proteome</keyword>
<dbReference type="Gene3D" id="1.20.120.1630">
    <property type="match status" value="1"/>
</dbReference>
<keyword evidence="4" id="KW-0444">Lipid biosynthesis</keyword>
<name>A0A2G8LME0_STIJA</name>
<keyword evidence="13" id="KW-1207">Sterol metabolism</keyword>
<dbReference type="PROSITE" id="PS01018">
    <property type="entry name" value="STEROL_REDUCT_2"/>
    <property type="match status" value="1"/>
</dbReference>
<evidence type="ECO:0000313" key="16">
    <source>
        <dbReference type="EMBL" id="PIK61427.1"/>
    </source>
</evidence>
<comment type="caution">
    <text evidence="16">The sequence shown here is derived from an EMBL/GenBank/DDBJ whole genome shotgun (WGS) entry which is preliminary data.</text>
</comment>
<dbReference type="STRING" id="307972.A0A2G8LME0"/>
<keyword evidence="10" id="KW-0756">Sterol biosynthesis</keyword>
<evidence type="ECO:0000256" key="12">
    <source>
        <dbReference type="ARBA" id="ARBA00023136"/>
    </source>
</evidence>
<dbReference type="Proteomes" id="UP000230750">
    <property type="component" value="Unassembled WGS sequence"/>
</dbReference>
<dbReference type="UniPathway" id="UPA00063"/>
<keyword evidence="9" id="KW-0560">Oxidoreductase</keyword>
<accession>A0A2G8LME0</accession>
<keyword evidence="8 15" id="KW-1133">Transmembrane helix</keyword>
<dbReference type="PANTHER" id="PTHR21257">
    <property type="entry name" value="DELTA(14)-STEROL REDUCTASE"/>
    <property type="match status" value="1"/>
</dbReference>
<feature type="transmembrane region" description="Helical" evidence="15">
    <location>
        <begin position="60"/>
        <end position="89"/>
    </location>
</feature>
<comment type="pathway">
    <text evidence="2">Steroid biosynthesis; cholesterol biosynthesis.</text>
</comment>
<evidence type="ECO:0000256" key="4">
    <source>
        <dbReference type="ARBA" id="ARBA00022516"/>
    </source>
</evidence>
<evidence type="ECO:0000256" key="8">
    <source>
        <dbReference type="ARBA" id="ARBA00022989"/>
    </source>
</evidence>
<evidence type="ECO:0000256" key="3">
    <source>
        <dbReference type="ARBA" id="ARBA00005402"/>
    </source>
</evidence>
<evidence type="ECO:0000256" key="2">
    <source>
        <dbReference type="ARBA" id="ARBA00004770"/>
    </source>
</evidence>
<gene>
    <name evidence="16" type="ORF">BSL78_01648</name>
</gene>
<keyword evidence="6" id="KW-0152">Cholesterol biosynthesis</keyword>
<comment type="similarity">
    <text evidence="3">Belongs to the ERG4/ERG24 family.</text>
</comment>
<dbReference type="EMBL" id="MRZV01000032">
    <property type="protein sequence ID" value="PIK61427.1"/>
    <property type="molecule type" value="Genomic_DNA"/>
</dbReference>
<dbReference type="Pfam" id="PF01222">
    <property type="entry name" value="ERG4_ERG24"/>
    <property type="match status" value="1"/>
</dbReference>
<keyword evidence="7" id="KW-0752">Steroid biosynthesis</keyword>
<organism evidence="16 17">
    <name type="scientific">Stichopus japonicus</name>
    <name type="common">Sea cucumber</name>
    <dbReference type="NCBI Taxonomy" id="307972"/>
    <lineage>
        <taxon>Eukaryota</taxon>
        <taxon>Metazoa</taxon>
        <taxon>Echinodermata</taxon>
        <taxon>Eleutherozoa</taxon>
        <taxon>Echinozoa</taxon>
        <taxon>Holothuroidea</taxon>
        <taxon>Aspidochirotacea</taxon>
        <taxon>Aspidochirotida</taxon>
        <taxon>Stichopodidae</taxon>
        <taxon>Apostichopus</taxon>
    </lineage>
</organism>
<evidence type="ECO:0000256" key="5">
    <source>
        <dbReference type="ARBA" id="ARBA00022692"/>
    </source>
</evidence>
<evidence type="ECO:0000256" key="13">
    <source>
        <dbReference type="ARBA" id="ARBA00023166"/>
    </source>
</evidence>
<dbReference type="OrthoDB" id="5326588at2759"/>
<keyword evidence="5 15" id="KW-0812">Transmembrane</keyword>
<dbReference type="AlphaFoldDB" id="A0A2G8LME0"/>
<dbReference type="GO" id="GO:0006695">
    <property type="term" value="P:cholesterol biosynthetic process"/>
    <property type="evidence" value="ECO:0007669"/>
    <property type="project" value="UniProtKB-UniPathway"/>
</dbReference>
<evidence type="ECO:0000256" key="11">
    <source>
        <dbReference type="ARBA" id="ARBA00023098"/>
    </source>
</evidence>
<evidence type="ECO:0000256" key="10">
    <source>
        <dbReference type="ARBA" id="ARBA00023011"/>
    </source>
</evidence>
<keyword evidence="6" id="KW-0153">Cholesterol metabolism</keyword>
<evidence type="ECO:0000256" key="15">
    <source>
        <dbReference type="SAM" id="Phobius"/>
    </source>
</evidence>
<proteinExistence type="inferred from homology"/>
<dbReference type="InterPro" id="IPR018083">
    <property type="entry name" value="Sterol_reductase_CS"/>
</dbReference>
<dbReference type="GO" id="GO:0005637">
    <property type="term" value="C:nuclear inner membrane"/>
    <property type="evidence" value="ECO:0007669"/>
    <property type="project" value="TreeGrafter"/>
</dbReference>
<evidence type="ECO:0000256" key="9">
    <source>
        <dbReference type="ARBA" id="ARBA00023002"/>
    </source>
</evidence>
<dbReference type="PANTHER" id="PTHR21257:SF52">
    <property type="entry name" value="DELTA(14)-STEROL REDUCTASE TM7SF2"/>
    <property type="match status" value="1"/>
</dbReference>
<dbReference type="InterPro" id="IPR001171">
    <property type="entry name" value="ERG24_DHCR-like"/>
</dbReference>
<dbReference type="GO" id="GO:0050613">
    <property type="term" value="F:Delta14-sterol reductase activity"/>
    <property type="evidence" value="ECO:0007669"/>
    <property type="project" value="TreeGrafter"/>
</dbReference>
<sequence>MNLLGYYIFRSANGEKNLLRRNPNSPDIAHLETISTSSGKKLLVSGWWGFVRRPNYLGDIIMAFSWALLCGFDSCIPYFYPVYLTILLIHRERRDSHYCRQKYGRDWDIYCSRVPYRIIPYIY</sequence>
<evidence type="ECO:0000313" key="17">
    <source>
        <dbReference type="Proteomes" id="UP000230750"/>
    </source>
</evidence>
<keyword evidence="14" id="KW-0753">Steroid metabolism</keyword>